<dbReference type="InterPro" id="IPR036249">
    <property type="entry name" value="Thioredoxin-like_sf"/>
</dbReference>
<accession>A0ABS3CPN4</accession>
<dbReference type="SFLD" id="SFLDG00358">
    <property type="entry name" value="Main_(cytGST)"/>
    <property type="match status" value="1"/>
</dbReference>
<dbReference type="InterPro" id="IPR010987">
    <property type="entry name" value="Glutathione-S-Trfase_C-like"/>
</dbReference>
<dbReference type="Pfam" id="PF13417">
    <property type="entry name" value="GST_N_3"/>
    <property type="match status" value="1"/>
</dbReference>
<dbReference type="SFLD" id="SFLDG01150">
    <property type="entry name" value="Main.1:_Beta-like"/>
    <property type="match status" value="1"/>
</dbReference>
<organism evidence="3 4">
    <name type="scientific">Bowmanella yangjiangensis</name>
    <dbReference type="NCBI Taxonomy" id="2811230"/>
    <lineage>
        <taxon>Bacteria</taxon>
        <taxon>Pseudomonadati</taxon>
        <taxon>Pseudomonadota</taxon>
        <taxon>Gammaproteobacteria</taxon>
        <taxon>Alteromonadales</taxon>
        <taxon>Alteromonadaceae</taxon>
        <taxon>Bowmanella</taxon>
    </lineage>
</organism>
<gene>
    <name evidence="3" type="ORF">J0A65_04195</name>
</gene>
<dbReference type="CDD" id="cd03046">
    <property type="entry name" value="GST_N_GTT1_like"/>
    <property type="match status" value="1"/>
</dbReference>
<dbReference type="RefSeq" id="WP_206592864.1">
    <property type="nucleotide sequence ID" value="NZ_JAFKCS010000002.1"/>
</dbReference>
<dbReference type="SUPFAM" id="SSF47616">
    <property type="entry name" value="GST C-terminal domain-like"/>
    <property type="match status" value="1"/>
</dbReference>
<reference evidence="3 4" key="1">
    <citation type="submission" date="2021-03" db="EMBL/GenBank/DDBJ databases">
        <title>novel species isolated from a fishpond in China.</title>
        <authorList>
            <person name="Lu H."/>
            <person name="Cai Z."/>
        </authorList>
    </citation>
    <scope>NUCLEOTIDE SEQUENCE [LARGE SCALE GENOMIC DNA]</scope>
    <source>
        <strain evidence="3 4">Y57</strain>
    </source>
</reference>
<dbReference type="SUPFAM" id="SSF52833">
    <property type="entry name" value="Thioredoxin-like"/>
    <property type="match status" value="1"/>
</dbReference>
<feature type="domain" description="GST C-terminal" evidence="2">
    <location>
        <begin position="92"/>
        <end position="217"/>
    </location>
</feature>
<comment type="caution">
    <text evidence="3">The sequence shown here is derived from an EMBL/GenBank/DDBJ whole genome shotgun (WGS) entry which is preliminary data.</text>
</comment>
<sequence>MPLVEDNQCDLVFYTNPWSRGQVVRWMLEETGVAYRQVVLNYGEQMKTPAYLAINPMGKVPTLVHEGKVVTECPAICAYLADTFPEAALAPPFYDRAAYYRWLFFAAGPLEAAIVNRLLKVEVNDEQQAMVGYGNYDKAVDVLAKVVSASSYLAGNRFSAADVYVGSHVIWGLQFNSLPKRPEFEDYAKRLMDRPAFIKAKAIDDALGDTIKAAAQD</sequence>
<dbReference type="SFLD" id="SFLDS00019">
    <property type="entry name" value="Glutathione_Transferase_(cytos"/>
    <property type="match status" value="1"/>
</dbReference>
<dbReference type="InterPro" id="IPR004046">
    <property type="entry name" value="GST_C"/>
</dbReference>
<name>A0ABS3CPN4_9ALTE</name>
<dbReference type="CDD" id="cd03207">
    <property type="entry name" value="GST_C_8"/>
    <property type="match status" value="1"/>
</dbReference>
<dbReference type="Proteomes" id="UP000663992">
    <property type="component" value="Unassembled WGS sequence"/>
</dbReference>
<dbReference type="InterPro" id="IPR036282">
    <property type="entry name" value="Glutathione-S-Trfase_C_sf"/>
</dbReference>
<dbReference type="Pfam" id="PF00043">
    <property type="entry name" value="GST_C"/>
    <property type="match status" value="1"/>
</dbReference>
<dbReference type="InterPro" id="IPR004045">
    <property type="entry name" value="Glutathione_S-Trfase_N"/>
</dbReference>
<dbReference type="Gene3D" id="3.40.30.10">
    <property type="entry name" value="Glutaredoxin"/>
    <property type="match status" value="1"/>
</dbReference>
<evidence type="ECO:0000313" key="4">
    <source>
        <dbReference type="Proteomes" id="UP000663992"/>
    </source>
</evidence>
<proteinExistence type="predicted"/>
<evidence type="ECO:0000259" key="1">
    <source>
        <dbReference type="PROSITE" id="PS50404"/>
    </source>
</evidence>
<dbReference type="EMBL" id="JAFKCS010000002">
    <property type="protein sequence ID" value="MBN7819051.1"/>
    <property type="molecule type" value="Genomic_DNA"/>
</dbReference>
<evidence type="ECO:0000259" key="2">
    <source>
        <dbReference type="PROSITE" id="PS50405"/>
    </source>
</evidence>
<dbReference type="PROSITE" id="PS50404">
    <property type="entry name" value="GST_NTER"/>
    <property type="match status" value="1"/>
</dbReference>
<dbReference type="InterPro" id="IPR040079">
    <property type="entry name" value="Glutathione_S-Trfase"/>
</dbReference>
<protein>
    <submittedName>
        <fullName evidence="3">Glutathione S-transferase family protein</fullName>
    </submittedName>
</protein>
<evidence type="ECO:0000313" key="3">
    <source>
        <dbReference type="EMBL" id="MBN7819051.1"/>
    </source>
</evidence>
<dbReference type="PANTHER" id="PTHR44051">
    <property type="entry name" value="GLUTATHIONE S-TRANSFERASE-RELATED"/>
    <property type="match status" value="1"/>
</dbReference>
<dbReference type="Gene3D" id="1.20.1050.10">
    <property type="match status" value="1"/>
</dbReference>
<dbReference type="PROSITE" id="PS50405">
    <property type="entry name" value="GST_CTER"/>
    <property type="match status" value="1"/>
</dbReference>
<dbReference type="PANTHER" id="PTHR44051:SF21">
    <property type="entry name" value="GLUTATHIONE S-TRANSFERASE FAMILY PROTEIN"/>
    <property type="match status" value="1"/>
</dbReference>
<keyword evidence="4" id="KW-1185">Reference proteome</keyword>
<feature type="domain" description="GST N-terminal" evidence="1">
    <location>
        <begin position="8"/>
        <end position="88"/>
    </location>
</feature>